<dbReference type="Proteomes" id="UP000315295">
    <property type="component" value="Unassembled WGS sequence"/>
</dbReference>
<reference evidence="2 3" key="1">
    <citation type="journal article" date="2019" name="G3 (Bethesda)">
        <title>Sequencing of a Wild Apple (Malus baccata) Genome Unravels the Differences Between Cultivated and Wild Apple Species Regarding Disease Resistance and Cold Tolerance.</title>
        <authorList>
            <person name="Chen X."/>
        </authorList>
    </citation>
    <scope>NUCLEOTIDE SEQUENCE [LARGE SCALE GENOMIC DNA]</scope>
    <source>
        <strain evidence="3">cv. Shandingzi</strain>
        <tissue evidence="2">Leaves</tissue>
    </source>
</reference>
<evidence type="ECO:0000256" key="1">
    <source>
        <dbReference type="SAM" id="MobiDB-lite"/>
    </source>
</evidence>
<sequence length="64" mass="7333">MGRERNSFLFLLPLVFFDGKEFEMQNQNPEREPAAAQKISKTPRPPPRPPSRPPILFGDSSSDY</sequence>
<feature type="region of interest" description="Disordered" evidence="1">
    <location>
        <begin position="23"/>
        <end position="64"/>
    </location>
</feature>
<protein>
    <submittedName>
        <fullName evidence="2">Uncharacterized protein</fullName>
    </submittedName>
</protein>
<dbReference type="EMBL" id="VIEB01000450">
    <property type="protein sequence ID" value="TQD90523.1"/>
    <property type="molecule type" value="Genomic_DNA"/>
</dbReference>
<feature type="compositionally biased region" description="Pro residues" evidence="1">
    <location>
        <begin position="43"/>
        <end position="53"/>
    </location>
</feature>
<keyword evidence="3" id="KW-1185">Reference proteome</keyword>
<evidence type="ECO:0000313" key="3">
    <source>
        <dbReference type="Proteomes" id="UP000315295"/>
    </source>
</evidence>
<organism evidence="2 3">
    <name type="scientific">Malus baccata</name>
    <name type="common">Siberian crab apple</name>
    <name type="synonym">Pyrus baccata</name>
    <dbReference type="NCBI Taxonomy" id="106549"/>
    <lineage>
        <taxon>Eukaryota</taxon>
        <taxon>Viridiplantae</taxon>
        <taxon>Streptophyta</taxon>
        <taxon>Embryophyta</taxon>
        <taxon>Tracheophyta</taxon>
        <taxon>Spermatophyta</taxon>
        <taxon>Magnoliopsida</taxon>
        <taxon>eudicotyledons</taxon>
        <taxon>Gunneridae</taxon>
        <taxon>Pentapetalae</taxon>
        <taxon>rosids</taxon>
        <taxon>fabids</taxon>
        <taxon>Rosales</taxon>
        <taxon>Rosaceae</taxon>
        <taxon>Amygdaloideae</taxon>
        <taxon>Maleae</taxon>
        <taxon>Malus</taxon>
    </lineage>
</organism>
<evidence type="ECO:0000313" key="2">
    <source>
        <dbReference type="EMBL" id="TQD90523.1"/>
    </source>
</evidence>
<dbReference type="AlphaFoldDB" id="A0A540LVI9"/>
<proteinExistence type="predicted"/>
<accession>A0A540LVI9</accession>
<gene>
    <name evidence="2" type="ORF">C1H46_023961</name>
</gene>
<comment type="caution">
    <text evidence="2">The sequence shown here is derived from an EMBL/GenBank/DDBJ whole genome shotgun (WGS) entry which is preliminary data.</text>
</comment>
<name>A0A540LVI9_MALBA</name>
<feature type="compositionally biased region" description="Basic and acidic residues" evidence="1">
    <location>
        <begin position="23"/>
        <end position="33"/>
    </location>
</feature>